<evidence type="ECO:0000313" key="7">
    <source>
        <dbReference type="EMBL" id="VVV59740.1"/>
    </source>
</evidence>
<dbReference type="InterPro" id="IPR036879">
    <property type="entry name" value="TF_MADSbox_sf"/>
</dbReference>
<dbReference type="SMART" id="SM00432">
    <property type="entry name" value="MADS"/>
    <property type="match status" value="1"/>
</dbReference>
<dbReference type="AlphaFoldDB" id="A0A5K0X4W5"/>
<keyword evidence="2" id="KW-0805">Transcription regulation</keyword>
<feature type="domain" description="MADS-box" evidence="6">
    <location>
        <begin position="1"/>
        <end position="51"/>
    </location>
</feature>
<gene>
    <name evidence="7" type="ORF">NYM_LOCUS5070</name>
</gene>
<dbReference type="PANTHER" id="PTHR48019">
    <property type="entry name" value="SERUM RESPONSE FACTOR HOMOLOG"/>
    <property type="match status" value="1"/>
</dbReference>
<evidence type="ECO:0000256" key="3">
    <source>
        <dbReference type="ARBA" id="ARBA00023125"/>
    </source>
</evidence>
<dbReference type="InterPro" id="IPR033897">
    <property type="entry name" value="SRF-like_MADS-box"/>
</dbReference>
<dbReference type="PROSITE" id="PS50066">
    <property type="entry name" value="MADS_BOX_2"/>
    <property type="match status" value="1"/>
</dbReference>
<sequence length="231" mass="26582">MARKKLNLNYIAKDSIRRMTFKKRKRGLLKNAYELSTLCDVTMCVIVYGQNKNKPKIWPQKRSQVLQIIDKFKELPETEKIKNMLNQESFLRQRVSKSAKELAELSKENKEVDLRHTLLDGMAKRSILIGAGIEEVRALASMVEAKYSMVKARYELLKPQPLERPPPSTVLAPLSMPTNAMAEWDQSRLTFTIPMQGEQSVEDLLNSIDCYPMEWLYADPNQLNNPHDSLG</sequence>
<dbReference type="PRINTS" id="PR00404">
    <property type="entry name" value="MADSDOMAIN"/>
</dbReference>
<dbReference type="GO" id="GO:0000987">
    <property type="term" value="F:cis-regulatory region sequence-specific DNA binding"/>
    <property type="evidence" value="ECO:0007669"/>
    <property type="project" value="InterPro"/>
</dbReference>
<dbReference type="GO" id="GO:0000981">
    <property type="term" value="F:DNA-binding transcription factor activity, RNA polymerase II-specific"/>
    <property type="evidence" value="ECO:0007669"/>
    <property type="project" value="InterPro"/>
</dbReference>
<dbReference type="GO" id="GO:0046983">
    <property type="term" value="F:protein dimerization activity"/>
    <property type="evidence" value="ECO:0007669"/>
    <property type="project" value="InterPro"/>
</dbReference>
<dbReference type="OMA" id="ILHERMN"/>
<keyword evidence="4" id="KW-0804">Transcription</keyword>
<keyword evidence="3" id="KW-0238">DNA-binding</keyword>
<evidence type="ECO:0000256" key="1">
    <source>
        <dbReference type="ARBA" id="ARBA00004123"/>
    </source>
</evidence>
<dbReference type="SUPFAM" id="SSF55455">
    <property type="entry name" value="SRF-like"/>
    <property type="match status" value="1"/>
</dbReference>
<dbReference type="GO" id="GO:0045944">
    <property type="term" value="P:positive regulation of transcription by RNA polymerase II"/>
    <property type="evidence" value="ECO:0007669"/>
    <property type="project" value="InterPro"/>
</dbReference>
<dbReference type="OrthoDB" id="762064at2759"/>
<dbReference type="InterPro" id="IPR050142">
    <property type="entry name" value="MADS-box/MEF2_TF"/>
</dbReference>
<reference evidence="7" key="1">
    <citation type="submission" date="2019-09" db="EMBL/GenBank/DDBJ databases">
        <authorList>
            <person name="Zhang L."/>
        </authorList>
    </citation>
    <scope>NUCLEOTIDE SEQUENCE</scope>
</reference>
<organism evidence="7">
    <name type="scientific">Nymphaea colorata</name>
    <name type="common">pocket water lily</name>
    <dbReference type="NCBI Taxonomy" id="210225"/>
    <lineage>
        <taxon>Eukaryota</taxon>
        <taxon>Viridiplantae</taxon>
        <taxon>Streptophyta</taxon>
        <taxon>Embryophyta</taxon>
        <taxon>Tracheophyta</taxon>
        <taxon>Spermatophyta</taxon>
        <taxon>Magnoliopsida</taxon>
        <taxon>Nymphaeales</taxon>
        <taxon>Nymphaeaceae</taxon>
        <taxon>Nymphaea</taxon>
    </lineage>
</organism>
<dbReference type="CDD" id="cd00266">
    <property type="entry name" value="MADS_SRF_like"/>
    <property type="match status" value="1"/>
</dbReference>
<keyword evidence="5" id="KW-0539">Nucleus</keyword>
<name>A0A5K0X4W5_9MAGN</name>
<protein>
    <recommendedName>
        <fullName evidence="6">MADS-box domain-containing protein</fullName>
    </recommendedName>
</protein>
<comment type="subcellular location">
    <subcellularLocation>
        <location evidence="1">Nucleus</location>
    </subcellularLocation>
</comment>
<evidence type="ECO:0000256" key="5">
    <source>
        <dbReference type="ARBA" id="ARBA00023242"/>
    </source>
</evidence>
<evidence type="ECO:0000256" key="2">
    <source>
        <dbReference type="ARBA" id="ARBA00023015"/>
    </source>
</evidence>
<evidence type="ECO:0000259" key="6">
    <source>
        <dbReference type="PROSITE" id="PS50066"/>
    </source>
</evidence>
<dbReference type="GO" id="GO:0005634">
    <property type="term" value="C:nucleus"/>
    <property type="evidence" value="ECO:0007669"/>
    <property type="project" value="UniProtKB-SubCell"/>
</dbReference>
<dbReference type="Gramene" id="NC10G0166160.1">
    <property type="protein sequence ID" value="NC10G0166160.1:cds"/>
    <property type="gene ID" value="NC10G0166160"/>
</dbReference>
<dbReference type="Gene3D" id="3.40.1810.10">
    <property type="entry name" value="Transcription factor, MADS-box"/>
    <property type="match status" value="1"/>
</dbReference>
<proteinExistence type="predicted"/>
<accession>A0A5K0X4W5</accession>
<dbReference type="EMBL" id="LR721775">
    <property type="protein sequence ID" value="VVV59740.1"/>
    <property type="molecule type" value="Genomic_DNA"/>
</dbReference>
<evidence type="ECO:0000256" key="4">
    <source>
        <dbReference type="ARBA" id="ARBA00023163"/>
    </source>
</evidence>
<dbReference type="InterPro" id="IPR002100">
    <property type="entry name" value="TF_MADSbox"/>
</dbReference>
<dbReference type="Pfam" id="PF00319">
    <property type="entry name" value="SRF-TF"/>
    <property type="match status" value="1"/>
</dbReference>